<evidence type="ECO:0000256" key="1">
    <source>
        <dbReference type="ARBA" id="ARBA00004651"/>
    </source>
</evidence>
<dbReference type="Gene3D" id="1.10.3720.10">
    <property type="entry name" value="MetI-like"/>
    <property type="match status" value="1"/>
</dbReference>
<feature type="compositionally biased region" description="Basic and acidic residues" evidence="8">
    <location>
        <begin position="7"/>
        <end position="18"/>
    </location>
</feature>
<evidence type="ECO:0000256" key="2">
    <source>
        <dbReference type="ARBA" id="ARBA00022448"/>
    </source>
</evidence>
<feature type="transmembrane region" description="Helical" evidence="7">
    <location>
        <begin position="32"/>
        <end position="53"/>
    </location>
</feature>
<evidence type="ECO:0000256" key="8">
    <source>
        <dbReference type="SAM" id="MobiDB-lite"/>
    </source>
</evidence>
<sequence length="326" mass="37116">MASNVEDTTRTGTAEERMRPKRLAKRKNHHKWAYVFIAPFFLFFLLFNAYPMFYTIYLSFTDLAGWATEANFVGINNFVNLYNNQLFRRAISNTFILWTVNFLPQIVLAFLLSYWFTSRRLNLKAVGFFRAMFYLPNIITAASVAVIFSSLFSYPRGPVNQFLMGTGVVDTAFEFFRSVTATRLIVSFIQFWMWYGQTTIVLQAGIIGIDEDLFDAARVDGATDWQSFTKITMPLMKPITIYVLITSLIGGLQMFDIPYLLTGGGPNQSVETIITFIYKQAFTGGRNLNVSAAASVVLLVMTMVLSLLVFRSLKERSSKNIKRKKG</sequence>
<dbReference type="InterPro" id="IPR035906">
    <property type="entry name" value="MetI-like_sf"/>
</dbReference>
<reference evidence="10 11" key="1">
    <citation type="journal article" date="2019" name="Int. J. Syst. Evol. Microbiol.">
        <title>The Global Catalogue of Microorganisms (GCM) 10K type strain sequencing project: providing services to taxonomists for standard genome sequencing and annotation.</title>
        <authorList>
            <consortium name="The Broad Institute Genomics Platform"/>
            <consortium name="The Broad Institute Genome Sequencing Center for Infectious Disease"/>
            <person name="Wu L."/>
            <person name="Ma J."/>
        </authorList>
    </citation>
    <scope>NUCLEOTIDE SEQUENCE [LARGE SCALE GENOMIC DNA]</scope>
    <source>
        <strain evidence="10 11">JCM 12662</strain>
    </source>
</reference>
<feature type="transmembrane region" description="Helical" evidence="7">
    <location>
        <begin position="95"/>
        <end position="116"/>
    </location>
</feature>
<dbReference type="Pfam" id="PF00528">
    <property type="entry name" value="BPD_transp_1"/>
    <property type="match status" value="1"/>
</dbReference>
<dbReference type="InterPro" id="IPR051393">
    <property type="entry name" value="ABC_transporter_permease"/>
</dbReference>
<keyword evidence="5 7" id="KW-1133">Transmembrane helix</keyword>
<feature type="domain" description="ABC transmembrane type-1" evidence="9">
    <location>
        <begin position="91"/>
        <end position="309"/>
    </location>
</feature>
<protein>
    <submittedName>
        <fullName evidence="10">Sugar ABC transporter permease</fullName>
    </submittedName>
</protein>
<dbReference type="CDD" id="cd06261">
    <property type="entry name" value="TM_PBP2"/>
    <property type="match status" value="1"/>
</dbReference>
<feature type="region of interest" description="Disordered" evidence="8">
    <location>
        <begin position="1"/>
        <end position="22"/>
    </location>
</feature>
<dbReference type="Proteomes" id="UP001501166">
    <property type="component" value="Unassembled WGS sequence"/>
</dbReference>
<keyword evidence="11" id="KW-1185">Reference proteome</keyword>
<dbReference type="SUPFAM" id="SSF161098">
    <property type="entry name" value="MetI-like"/>
    <property type="match status" value="1"/>
</dbReference>
<feature type="transmembrane region" description="Helical" evidence="7">
    <location>
        <begin position="292"/>
        <end position="313"/>
    </location>
</feature>
<keyword evidence="6 7" id="KW-0472">Membrane</keyword>
<gene>
    <name evidence="10" type="ORF">GCM10008932_14400</name>
</gene>
<evidence type="ECO:0000256" key="4">
    <source>
        <dbReference type="ARBA" id="ARBA00022692"/>
    </source>
</evidence>
<dbReference type="PROSITE" id="PS50928">
    <property type="entry name" value="ABC_TM1"/>
    <property type="match status" value="1"/>
</dbReference>
<evidence type="ECO:0000313" key="11">
    <source>
        <dbReference type="Proteomes" id="UP001501166"/>
    </source>
</evidence>
<comment type="similarity">
    <text evidence="7">Belongs to the binding-protein-dependent transport system permease family.</text>
</comment>
<feature type="transmembrane region" description="Helical" evidence="7">
    <location>
        <begin position="128"/>
        <end position="155"/>
    </location>
</feature>
<keyword evidence="2 7" id="KW-0813">Transport</keyword>
<feature type="transmembrane region" description="Helical" evidence="7">
    <location>
        <begin position="239"/>
        <end position="261"/>
    </location>
</feature>
<keyword evidence="4 7" id="KW-0812">Transmembrane</keyword>
<evidence type="ECO:0000256" key="3">
    <source>
        <dbReference type="ARBA" id="ARBA00022475"/>
    </source>
</evidence>
<keyword evidence="3" id="KW-1003">Cell membrane</keyword>
<proteinExistence type="inferred from homology"/>
<dbReference type="PANTHER" id="PTHR30193">
    <property type="entry name" value="ABC TRANSPORTER PERMEASE PROTEIN"/>
    <property type="match status" value="1"/>
</dbReference>
<dbReference type="EMBL" id="BAAACW010000093">
    <property type="protein sequence ID" value="GAA0363075.1"/>
    <property type="molecule type" value="Genomic_DNA"/>
</dbReference>
<evidence type="ECO:0000313" key="10">
    <source>
        <dbReference type="EMBL" id="GAA0363075.1"/>
    </source>
</evidence>
<comment type="caution">
    <text evidence="10">The sequence shown here is derived from an EMBL/GenBank/DDBJ whole genome shotgun (WGS) entry which is preliminary data.</text>
</comment>
<accession>A0ABN0XGF2</accession>
<organism evidence="10 11">
    <name type="scientific">Alkalibacterium iburiense</name>
    <dbReference type="NCBI Taxonomy" id="290589"/>
    <lineage>
        <taxon>Bacteria</taxon>
        <taxon>Bacillati</taxon>
        <taxon>Bacillota</taxon>
        <taxon>Bacilli</taxon>
        <taxon>Lactobacillales</taxon>
        <taxon>Carnobacteriaceae</taxon>
        <taxon>Alkalibacterium</taxon>
    </lineage>
</organism>
<evidence type="ECO:0000256" key="5">
    <source>
        <dbReference type="ARBA" id="ARBA00022989"/>
    </source>
</evidence>
<evidence type="ECO:0000256" key="6">
    <source>
        <dbReference type="ARBA" id="ARBA00023136"/>
    </source>
</evidence>
<comment type="subcellular location">
    <subcellularLocation>
        <location evidence="1 7">Cell membrane</location>
        <topology evidence="1 7">Multi-pass membrane protein</topology>
    </subcellularLocation>
</comment>
<dbReference type="InterPro" id="IPR000515">
    <property type="entry name" value="MetI-like"/>
</dbReference>
<name>A0ABN0XGF2_9LACT</name>
<dbReference type="PANTHER" id="PTHR30193:SF37">
    <property type="entry name" value="INNER MEMBRANE ABC TRANSPORTER PERMEASE PROTEIN YCJO"/>
    <property type="match status" value="1"/>
</dbReference>
<evidence type="ECO:0000256" key="7">
    <source>
        <dbReference type="RuleBase" id="RU363032"/>
    </source>
</evidence>
<evidence type="ECO:0000259" key="9">
    <source>
        <dbReference type="PROSITE" id="PS50928"/>
    </source>
</evidence>